<evidence type="ECO:0008006" key="7">
    <source>
        <dbReference type="Google" id="ProtNLM"/>
    </source>
</evidence>
<dbReference type="Gene3D" id="3.90.20.20">
    <property type="match status" value="1"/>
</dbReference>
<proteinExistence type="inferred from homology"/>
<dbReference type="Pfam" id="PF01025">
    <property type="entry name" value="GrpE"/>
    <property type="match status" value="1"/>
</dbReference>
<dbReference type="PANTHER" id="PTHR21237:SF40">
    <property type="entry name" value="CELL CYCLE AND APOPTOSIS REGULATOR PROTEIN 2"/>
    <property type="match status" value="1"/>
</dbReference>
<dbReference type="Proteomes" id="UP000813463">
    <property type="component" value="Chromosome 3"/>
</dbReference>
<evidence type="ECO:0000256" key="3">
    <source>
        <dbReference type="RuleBase" id="RU004478"/>
    </source>
</evidence>
<evidence type="ECO:0000256" key="2">
    <source>
        <dbReference type="ARBA" id="ARBA00023186"/>
    </source>
</evidence>
<dbReference type="PANTHER" id="PTHR21237">
    <property type="entry name" value="GRPE PROTEIN"/>
    <property type="match status" value="1"/>
</dbReference>
<protein>
    <recommendedName>
        <fullName evidence="7">Major facilitator superfamily (MFS) profile domain-containing protein</fullName>
    </recommendedName>
</protein>
<feature type="transmembrane region" description="Helical" evidence="4">
    <location>
        <begin position="21"/>
        <end position="45"/>
    </location>
</feature>
<dbReference type="SUPFAM" id="SSF58014">
    <property type="entry name" value="Coiled-coil domain of nucleotide exchange factor GrpE"/>
    <property type="match status" value="1"/>
</dbReference>
<reference evidence="5" key="1">
    <citation type="journal article" date="2021" name="Nat. Commun.">
        <title>Genomic analyses provide insights into spinach domestication and the genetic basis of agronomic traits.</title>
        <authorList>
            <person name="Cai X."/>
            <person name="Sun X."/>
            <person name="Xu C."/>
            <person name="Sun H."/>
            <person name="Wang X."/>
            <person name="Ge C."/>
            <person name="Zhang Z."/>
            <person name="Wang Q."/>
            <person name="Fei Z."/>
            <person name="Jiao C."/>
            <person name="Wang Q."/>
        </authorList>
    </citation>
    <scope>NUCLEOTIDE SEQUENCE [LARGE SCALE GENOMIC DNA]</scope>
    <source>
        <strain evidence="5">cv. Varoflay</strain>
    </source>
</reference>
<evidence type="ECO:0000313" key="6">
    <source>
        <dbReference type="RefSeq" id="XP_056695365.1"/>
    </source>
</evidence>
<dbReference type="Gene3D" id="1.20.1250.20">
    <property type="entry name" value="MFS general substrate transporter like domains"/>
    <property type="match status" value="1"/>
</dbReference>
<feature type="transmembrane region" description="Helical" evidence="4">
    <location>
        <begin position="65"/>
        <end position="85"/>
    </location>
</feature>
<dbReference type="InterPro" id="IPR000740">
    <property type="entry name" value="GrpE"/>
</dbReference>
<keyword evidence="4" id="KW-1133">Transmembrane helix</keyword>
<keyword evidence="4" id="KW-0472">Membrane</keyword>
<evidence type="ECO:0000313" key="5">
    <source>
        <dbReference type="Proteomes" id="UP000813463"/>
    </source>
</evidence>
<evidence type="ECO:0000256" key="4">
    <source>
        <dbReference type="SAM" id="Phobius"/>
    </source>
</evidence>
<keyword evidence="2" id="KW-0143">Chaperone</keyword>
<gene>
    <name evidence="6" type="primary">LOC130469871</name>
</gene>
<dbReference type="RefSeq" id="XP_056695365.1">
    <property type="nucleotide sequence ID" value="XM_056839387.1"/>
</dbReference>
<dbReference type="InterPro" id="IPR036259">
    <property type="entry name" value="MFS_trans_sf"/>
</dbReference>
<evidence type="ECO:0000256" key="1">
    <source>
        <dbReference type="ARBA" id="ARBA00009054"/>
    </source>
</evidence>
<comment type="similarity">
    <text evidence="1 3">Belongs to the GrpE family.</text>
</comment>
<name>A0ABM3RIB8_SPIOL</name>
<dbReference type="SUPFAM" id="SSF103473">
    <property type="entry name" value="MFS general substrate transporter"/>
    <property type="match status" value="1"/>
</dbReference>
<sequence length="279" mass="32445">MAKRQKLKVLNVLDVAKTQWYHLKVFMILGMGFFTNVYELFSISVVTKILGRLYYTEPNPTSPGFIPMNVALCGTFAGQLFFGWLGDKLGRKKACPFENRKKITRHQPNKLNSRTRLNSTRFAQKAAQQQASLSRTMDEEMLEEEVGETEEETSTKNMWESVETLTKYYKEDVLAGDYQTITEIETAFYQLETEKNKLVEKLSTLTEEITSGKDRFIRLQADFDNFRRRSDKERLSVRSDAQGEVIESLLPMVDNFERAKQQLQPETDKEKQIDTIFLR</sequence>
<reference evidence="6" key="2">
    <citation type="submission" date="2025-08" db="UniProtKB">
        <authorList>
            <consortium name="RefSeq"/>
        </authorList>
    </citation>
    <scope>IDENTIFICATION</scope>
    <source>
        <tissue evidence="6">Leaf</tissue>
    </source>
</reference>
<dbReference type="GeneID" id="130469871"/>
<accession>A0ABM3RIB8</accession>
<keyword evidence="5" id="KW-1185">Reference proteome</keyword>
<dbReference type="PRINTS" id="PR00773">
    <property type="entry name" value="GRPEPROTEIN"/>
</dbReference>
<keyword evidence="4" id="KW-0812">Transmembrane</keyword>
<organism evidence="5 6">
    <name type="scientific">Spinacia oleracea</name>
    <name type="common">Spinach</name>
    <dbReference type="NCBI Taxonomy" id="3562"/>
    <lineage>
        <taxon>Eukaryota</taxon>
        <taxon>Viridiplantae</taxon>
        <taxon>Streptophyta</taxon>
        <taxon>Embryophyta</taxon>
        <taxon>Tracheophyta</taxon>
        <taxon>Spermatophyta</taxon>
        <taxon>Magnoliopsida</taxon>
        <taxon>eudicotyledons</taxon>
        <taxon>Gunneridae</taxon>
        <taxon>Pentapetalae</taxon>
        <taxon>Caryophyllales</taxon>
        <taxon>Chenopodiaceae</taxon>
        <taxon>Chenopodioideae</taxon>
        <taxon>Anserineae</taxon>
        <taxon>Spinacia</taxon>
    </lineage>
</organism>
<dbReference type="InterPro" id="IPR013805">
    <property type="entry name" value="GrpE_CC"/>
</dbReference>